<reference evidence="4 5" key="1">
    <citation type="journal article" date="2017" name="Nature">
        <title>The Apostasia genome and the evolution of orchids.</title>
        <authorList>
            <person name="Zhang G.Q."/>
            <person name="Liu K.W."/>
            <person name="Li Z."/>
            <person name="Lohaus R."/>
            <person name="Hsiao Y.Y."/>
            <person name="Niu S.C."/>
            <person name="Wang J.Y."/>
            <person name="Lin Y.C."/>
            <person name="Xu Q."/>
            <person name="Chen L.J."/>
            <person name="Yoshida K."/>
            <person name="Fujiwara S."/>
            <person name="Wang Z.W."/>
            <person name="Zhang Y.Q."/>
            <person name="Mitsuda N."/>
            <person name="Wang M."/>
            <person name="Liu G.H."/>
            <person name="Pecoraro L."/>
            <person name="Huang H.X."/>
            <person name="Xiao X.J."/>
            <person name="Lin M."/>
            <person name="Wu X.Y."/>
            <person name="Wu W.L."/>
            <person name="Chen Y.Y."/>
            <person name="Chang S.B."/>
            <person name="Sakamoto S."/>
            <person name="Ohme-Takagi M."/>
            <person name="Yagi M."/>
            <person name="Zeng S.J."/>
            <person name="Shen C.Y."/>
            <person name="Yeh C.M."/>
            <person name="Luo Y.B."/>
            <person name="Tsai W.C."/>
            <person name="Van de Peer Y."/>
            <person name="Liu Z.J."/>
        </authorList>
    </citation>
    <scope>NUCLEOTIDE SEQUENCE [LARGE SCALE GENOMIC DNA]</scope>
    <source>
        <strain evidence="5">cv. Shenzhen</strain>
        <tissue evidence="4">Stem</tissue>
    </source>
</reference>
<dbReference type="OrthoDB" id="958254at2759"/>
<keyword evidence="2" id="KW-0325">Glycoprotein</keyword>
<dbReference type="PANTHER" id="PTHR13234">
    <property type="entry name" value="GAMMA-INTERFERON INDUCIBLE LYSOSOMAL THIOL REDUCTASE GILT"/>
    <property type="match status" value="1"/>
</dbReference>
<dbReference type="STRING" id="1088818.A0A2I0AKU5"/>
<dbReference type="AlphaFoldDB" id="A0A2I0AKU5"/>
<evidence type="ECO:0000313" key="4">
    <source>
        <dbReference type="EMBL" id="PKA56182.1"/>
    </source>
</evidence>
<evidence type="ECO:0000313" key="5">
    <source>
        <dbReference type="Proteomes" id="UP000236161"/>
    </source>
</evidence>
<dbReference type="PANTHER" id="PTHR13234:SF75">
    <property type="entry name" value="GAMMA INTERFERON INDUCIBLE LYSOSOMAL THIOL REDUCTASE FAMILY PROTEIN, EXPRESSED"/>
    <property type="match status" value="1"/>
</dbReference>
<comment type="similarity">
    <text evidence="1">Belongs to the GILT family.</text>
</comment>
<dbReference type="Pfam" id="PF03227">
    <property type="entry name" value="GILT"/>
    <property type="match status" value="1"/>
</dbReference>
<feature type="chain" id="PRO_5014188894" description="Gamma-interferon-inducible lysosomal thiol reductase" evidence="3">
    <location>
        <begin position="36"/>
        <end position="252"/>
    </location>
</feature>
<keyword evidence="3" id="KW-0732">Signal</keyword>
<protein>
    <recommendedName>
        <fullName evidence="6">Gamma-interferon-inducible lysosomal thiol reductase</fullName>
    </recommendedName>
</protein>
<proteinExistence type="inferred from homology"/>
<sequence length="252" mass="28393">MEFWSRWSSHQMRDGRIFLLFFVLFSLSFTSPVAAGDGGKVSLALYYESLCPYSANFIVNYLADIFDNGLIDIVDLDLIPFGNARVNANGTITCQHGPYECLLNTIEACAINSWPDLNEHFKFIYCIESLVLKQKYQEWESCFVTTGLNSEAVSDCFYSGYGKELELLYAAKTDSLQPPHKYVPWVVVNGKPLYDDYENFEAEVCKAYVGEPPKTCKRLTVTTAKEKEAARAHHVSLVDNNVIEVVALTAET</sequence>
<gene>
    <name evidence="4" type="ORF">AXF42_Ash011111</name>
</gene>
<dbReference type="Proteomes" id="UP000236161">
    <property type="component" value="Unassembled WGS sequence"/>
</dbReference>
<evidence type="ECO:0000256" key="2">
    <source>
        <dbReference type="ARBA" id="ARBA00023180"/>
    </source>
</evidence>
<name>A0A2I0AKU5_9ASPA</name>
<evidence type="ECO:0000256" key="1">
    <source>
        <dbReference type="ARBA" id="ARBA00005679"/>
    </source>
</evidence>
<evidence type="ECO:0008006" key="6">
    <source>
        <dbReference type="Google" id="ProtNLM"/>
    </source>
</evidence>
<dbReference type="EMBL" id="KZ451974">
    <property type="protein sequence ID" value="PKA56182.1"/>
    <property type="molecule type" value="Genomic_DNA"/>
</dbReference>
<feature type="signal peptide" evidence="3">
    <location>
        <begin position="1"/>
        <end position="35"/>
    </location>
</feature>
<evidence type="ECO:0000256" key="3">
    <source>
        <dbReference type="SAM" id="SignalP"/>
    </source>
</evidence>
<accession>A0A2I0AKU5</accession>
<dbReference type="GO" id="GO:0016671">
    <property type="term" value="F:oxidoreductase activity, acting on a sulfur group of donors, disulfide as acceptor"/>
    <property type="evidence" value="ECO:0007669"/>
    <property type="project" value="InterPro"/>
</dbReference>
<organism evidence="4 5">
    <name type="scientific">Apostasia shenzhenica</name>
    <dbReference type="NCBI Taxonomy" id="1088818"/>
    <lineage>
        <taxon>Eukaryota</taxon>
        <taxon>Viridiplantae</taxon>
        <taxon>Streptophyta</taxon>
        <taxon>Embryophyta</taxon>
        <taxon>Tracheophyta</taxon>
        <taxon>Spermatophyta</taxon>
        <taxon>Magnoliopsida</taxon>
        <taxon>Liliopsida</taxon>
        <taxon>Asparagales</taxon>
        <taxon>Orchidaceae</taxon>
        <taxon>Apostasioideae</taxon>
        <taxon>Apostasia</taxon>
    </lineage>
</organism>
<dbReference type="InterPro" id="IPR004911">
    <property type="entry name" value="Interferon-induced_GILT"/>
</dbReference>
<keyword evidence="5" id="KW-1185">Reference proteome</keyword>